<accession>A0A8J6DRW5</accession>
<proteinExistence type="predicted"/>
<reference evidence="1" key="1">
    <citation type="journal article" date="2021" name="Evol. Appl.">
        <title>The genome of the Pyrenean desman and the effects of bottlenecks and inbreeding on the genomic landscape of an endangered species.</title>
        <authorList>
            <person name="Escoda L."/>
            <person name="Castresana J."/>
        </authorList>
    </citation>
    <scope>NUCLEOTIDE SEQUENCE</scope>
    <source>
        <strain evidence="1">IBE-C5619</strain>
    </source>
</reference>
<sequence>MFEQMEYKTSVKKLTKSIPRIYWQKFKQLLFDLDDDECLIHREFLGINFCTTSKHKETQGICEQEEYKRVTGNMEKNWKRSTLDKD</sequence>
<name>A0A8J6DRW5_GALPY</name>
<dbReference type="Proteomes" id="UP000700334">
    <property type="component" value="Unassembled WGS sequence"/>
</dbReference>
<protein>
    <submittedName>
        <fullName evidence="1">Uncharacterized protein</fullName>
    </submittedName>
</protein>
<gene>
    <name evidence="1" type="ORF">J0S82_004456</name>
</gene>
<evidence type="ECO:0000313" key="1">
    <source>
        <dbReference type="EMBL" id="KAG8518526.1"/>
    </source>
</evidence>
<dbReference type="EMBL" id="JAGFMF010011629">
    <property type="protein sequence ID" value="KAG8518526.1"/>
    <property type="molecule type" value="Genomic_DNA"/>
</dbReference>
<evidence type="ECO:0000313" key="2">
    <source>
        <dbReference type="Proteomes" id="UP000700334"/>
    </source>
</evidence>
<keyword evidence="2" id="KW-1185">Reference proteome</keyword>
<dbReference type="AlphaFoldDB" id="A0A8J6DRW5"/>
<organism evidence="1 2">
    <name type="scientific">Galemys pyrenaicus</name>
    <name type="common">Iberian desman</name>
    <name type="synonym">Pyrenean desman</name>
    <dbReference type="NCBI Taxonomy" id="202257"/>
    <lineage>
        <taxon>Eukaryota</taxon>
        <taxon>Metazoa</taxon>
        <taxon>Chordata</taxon>
        <taxon>Craniata</taxon>
        <taxon>Vertebrata</taxon>
        <taxon>Euteleostomi</taxon>
        <taxon>Mammalia</taxon>
        <taxon>Eutheria</taxon>
        <taxon>Laurasiatheria</taxon>
        <taxon>Eulipotyphla</taxon>
        <taxon>Talpidae</taxon>
        <taxon>Galemys</taxon>
    </lineage>
</organism>
<comment type="caution">
    <text evidence="1">The sequence shown here is derived from an EMBL/GenBank/DDBJ whole genome shotgun (WGS) entry which is preliminary data.</text>
</comment>
<feature type="non-terminal residue" evidence="1">
    <location>
        <position position="86"/>
    </location>
</feature>